<evidence type="ECO:0000256" key="1">
    <source>
        <dbReference type="SAM" id="Coils"/>
    </source>
</evidence>
<feature type="region of interest" description="Disordered" evidence="2">
    <location>
        <begin position="178"/>
        <end position="239"/>
    </location>
</feature>
<feature type="transmembrane region" description="Helical" evidence="3">
    <location>
        <begin position="68"/>
        <end position="88"/>
    </location>
</feature>
<feature type="compositionally biased region" description="Low complexity" evidence="2">
    <location>
        <begin position="187"/>
        <end position="215"/>
    </location>
</feature>
<proteinExistence type="predicted"/>
<evidence type="ECO:0008006" key="6">
    <source>
        <dbReference type="Google" id="ProtNLM"/>
    </source>
</evidence>
<keyword evidence="3" id="KW-1133">Transmembrane helix</keyword>
<dbReference type="RefSeq" id="WP_245865865.1">
    <property type="nucleotide sequence ID" value="NZ_FZOW01000011.1"/>
</dbReference>
<evidence type="ECO:0000256" key="2">
    <source>
        <dbReference type="SAM" id="MobiDB-lite"/>
    </source>
</evidence>
<feature type="region of interest" description="Disordered" evidence="2">
    <location>
        <begin position="34"/>
        <end position="53"/>
    </location>
</feature>
<feature type="compositionally biased region" description="Polar residues" evidence="2">
    <location>
        <begin position="226"/>
        <end position="239"/>
    </location>
</feature>
<sequence length="239" mass="24316">MTIAAGSAGTRRTRRSRNAEDGAPRSGAALRAYERRQQRASTHGGTAPTTSHGAARVSLSGASIAARIPFVALIIGLLTLGLGLTLLLTTRSAGDSYDLSDAKAYNERLVQERASLQRDVELADSAPELARKAAEQGMIPAANAARIVVAPDGSVSIIGTPAPADGKPVAPLDPVRAQENSQLNSDPTSTTQATPRAASSAPSAASATPNASNNALSEASGEQLVPMSTPSASPTGSRQ</sequence>
<feature type="coiled-coil region" evidence="1">
    <location>
        <begin position="99"/>
        <end position="126"/>
    </location>
</feature>
<gene>
    <name evidence="4" type="ORF">SAMN05421642_111143</name>
</gene>
<feature type="compositionally biased region" description="Low complexity" evidence="2">
    <location>
        <begin position="1"/>
        <end position="10"/>
    </location>
</feature>
<keyword evidence="3" id="KW-0812">Transmembrane</keyword>
<reference evidence="5" key="1">
    <citation type="submission" date="2017-06" db="EMBL/GenBank/DDBJ databases">
        <authorList>
            <person name="Varghese N."/>
            <person name="Submissions S."/>
        </authorList>
    </citation>
    <scope>NUCLEOTIDE SEQUENCE [LARGE SCALE GENOMIC DNA]</scope>
    <source>
        <strain evidence="5">JCM 23211</strain>
    </source>
</reference>
<dbReference type="STRING" id="398843.A3K89_01005"/>
<dbReference type="EMBL" id="FZOW01000011">
    <property type="protein sequence ID" value="SNT22348.1"/>
    <property type="molecule type" value="Genomic_DNA"/>
</dbReference>
<name>A0A239KXH9_9NOCA</name>
<accession>A0A239KXH9</accession>
<dbReference type="AlphaFoldDB" id="A0A239KXH9"/>
<protein>
    <recommendedName>
        <fullName evidence="6">Cell division protein FtsL</fullName>
    </recommendedName>
</protein>
<feature type="compositionally biased region" description="Polar residues" evidence="2">
    <location>
        <begin position="39"/>
        <end position="52"/>
    </location>
</feature>
<keyword evidence="5" id="KW-1185">Reference proteome</keyword>
<feature type="region of interest" description="Disordered" evidence="2">
    <location>
        <begin position="1"/>
        <end position="27"/>
    </location>
</feature>
<evidence type="ECO:0000313" key="5">
    <source>
        <dbReference type="Proteomes" id="UP000198327"/>
    </source>
</evidence>
<keyword evidence="1" id="KW-0175">Coiled coil</keyword>
<organism evidence="4 5">
    <name type="scientific">Rhodococcoides kyotonense</name>
    <dbReference type="NCBI Taxonomy" id="398843"/>
    <lineage>
        <taxon>Bacteria</taxon>
        <taxon>Bacillati</taxon>
        <taxon>Actinomycetota</taxon>
        <taxon>Actinomycetes</taxon>
        <taxon>Mycobacteriales</taxon>
        <taxon>Nocardiaceae</taxon>
        <taxon>Rhodococcoides</taxon>
    </lineage>
</organism>
<evidence type="ECO:0000313" key="4">
    <source>
        <dbReference type="EMBL" id="SNT22348.1"/>
    </source>
</evidence>
<dbReference type="Proteomes" id="UP000198327">
    <property type="component" value="Unassembled WGS sequence"/>
</dbReference>
<keyword evidence="3" id="KW-0472">Membrane</keyword>
<evidence type="ECO:0000256" key="3">
    <source>
        <dbReference type="SAM" id="Phobius"/>
    </source>
</evidence>